<keyword evidence="2" id="KW-1185">Reference proteome</keyword>
<dbReference type="EMBL" id="PQXJ01000588">
    <property type="protein sequence ID" value="TGO46427.1"/>
    <property type="molecule type" value="Genomic_DNA"/>
</dbReference>
<evidence type="ECO:0000313" key="2">
    <source>
        <dbReference type="Proteomes" id="UP000297452"/>
    </source>
</evidence>
<dbReference type="AlphaFoldDB" id="A0A4Z1HNB1"/>
<name>A0A4Z1HNB1_9HELO</name>
<dbReference type="Proteomes" id="UP000297452">
    <property type="component" value="Unassembled WGS sequence"/>
</dbReference>
<accession>A0A4Z1HNB1</accession>
<comment type="caution">
    <text evidence="1">The sequence shown here is derived from an EMBL/GenBank/DDBJ whole genome shotgun (WGS) entry which is preliminary data.</text>
</comment>
<proteinExistence type="predicted"/>
<evidence type="ECO:0000313" key="1">
    <source>
        <dbReference type="EMBL" id="TGO46427.1"/>
    </source>
</evidence>
<sequence length="177" mass="19637">MVSLNIANAFAPLDAVENDISSAKQNKDAAMAEIISDTMKIRSKTTLFDGVIQIGDILNEQKVINWKVLLLGQFVDHGRDTLLALLKARTKIAPEITNLALSTWDGEMVESFLQYNSVKIDNEVIRFAAGNLNHGKEIMEMLLAQEMEREISETMRETALETTLESAQQSALPSDNV</sequence>
<gene>
    <name evidence="1" type="ORF">BOTNAR_0588g00030</name>
</gene>
<reference evidence="1 2" key="1">
    <citation type="submission" date="2017-12" db="EMBL/GenBank/DDBJ databases">
        <title>Comparative genomics of Botrytis spp.</title>
        <authorList>
            <person name="Valero-Jimenez C.A."/>
            <person name="Tapia P."/>
            <person name="Veloso J."/>
            <person name="Silva-Moreno E."/>
            <person name="Staats M."/>
            <person name="Valdes J.H."/>
            <person name="Van Kan J.A.L."/>
        </authorList>
    </citation>
    <scope>NUCLEOTIDE SEQUENCE [LARGE SCALE GENOMIC DNA]</scope>
    <source>
        <strain evidence="1 2">MUCL2120</strain>
    </source>
</reference>
<protein>
    <submittedName>
        <fullName evidence="1">Uncharacterized protein</fullName>
    </submittedName>
</protein>
<organism evidence="1 2">
    <name type="scientific">Botryotinia narcissicola</name>
    <dbReference type="NCBI Taxonomy" id="278944"/>
    <lineage>
        <taxon>Eukaryota</taxon>
        <taxon>Fungi</taxon>
        <taxon>Dikarya</taxon>
        <taxon>Ascomycota</taxon>
        <taxon>Pezizomycotina</taxon>
        <taxon>Leotiomycetes</taxon>
        <taxon>Helotiales</taxon>
        <taxon>Sclerotiniaceae</taxon>
        <taxon>Botryotinia</taxon>
    </lineage>
</organism>